<dbReference type="STRING" id="701521.PECL_547"/>
<dbReference type="KEGG" id="pce:PECL_547"/>
<evidence type="ECO:0000256" key="1">
    <source>
        <dbReference type="ARBA" id="ARBA00010466"/>
    </source>
</evidence>
<dbReference type="InterPro" id="IPR048715">
    <property type="entry name" value="CggR_N"/>
</dbReference>
<evidence type="ECO:0000313" key="8">
    <source>
        <dbReference type="Proteomes" id="UP000005444"/>
    </source>
</evidence>
<dbReference type="PATRIC" id="fig|701521.8.peg.524"/>
<organism evidence="7 8">
    <name type="scientific">Pediococcus claussenii (strain ATCC BAA-344 / DSM 14800 / JCM 18046 / KCTC 3811 / LMG 21948 / P06)</name>
    <dbReference type="NCBI Taxonomy" id="701521"/>
    <lineage>
        <taxon>Bacteria</taxon>
        <taxon>Bacillati</taxon>
        <taxon>Bacillota</taxon>
        <taxon>Bacilli</taxon>
        <taxon>Lactobacillales</taxon>
        <taxon>Lactobacillaceae</taxon>
        <taxon>Pediococcus</taxon>
    </lineage>
</organism>
<dbReference type="InterPro" id="IPR051054">
    <property type="entry name" value="SorC_transcr_regulators"/>
</dbReference>
<sequence>MSNQLELLESIVPEMVDGFLRRYDILRAIAPLEPVGRRVLADRVHLSERVLRTETDTLRSQGLIISSQTGMSLTEDGRKVEEGLEGLANQLWGLKSREDQLASKLGIEQCIIVRGNSDRQWGVTQQLGFSLNEALAKCCRKGNNTIVVMGGSTMAAVAAGLTTALSRGRGLLFVPGRGGMGESVRRQANSVAATMASQTGGQSRSLYIPEQLSEDTYHPLLNEPSVKAVMDLIARAQVAIHGIGRADDMARRREIDEKTQSLLHEAHAIGEAFGCFYDKDGKVVYRVPRLGLQLEDAKHFNHVVAIASGSDKAEAIDAYMKIAPKQTVLITDEGAANLILKK</sequence>
<reference evidence="7 8" key="1">
    <citation type="journal article" date="2012" name="J. Bacteriol.">
        <title>Complete Genome Sequence of the Beer Spoilage Organism Pediococcus claussenii ATCC BAA-344T.</title>
        <authorList>
            <person name="Pittet V."/>
            <person name="Abegunde T."/>
            <person name="Marfleet T."/>
            <person name="Haakensen M."/>
            <person name="Morrow K."/>
            <person name="Jayaprakash T."/>
            <person name="Schroeder K."/>
            <person name="Trost B."/>
            <person name="Byrns S."/>
            <person name="Bergsveinson J."/>
            <person name="Kusalik A."/>
            <person name="Ziola B."/>
        </authorList>
    </citation>
    <scope>NUCLEOTIDE SEQUENCE [LARGE SCALE GENOMIC DNA]</scope>
    <source>
        <strain evidence="7 8">ATCC BAA-344</strain>
    </source>
</reference>
<dbReference type="GO" id="GO:0030246">
    <property type="term" value="F:carbohydrate binding"/>
    <property type="evidence" value="ECO:0007669"/>
    <property type="project" value="InterPro"/>
</dbReference>
<dbReference type="Gene3D" id="1.10.10.10">
    <property type="entry name" value="Winged helix-like DNA-binding domain superfamily/Winged helix DNA-binding domain"/>
    <property type="match status" value="1"/>
</dbReference>
<evidence type="ECO:0000259" key="5">
    <source>
        <dbReference type="Pfam" id="PF04198"/>
    </source>
</evidence>
<dbReference type="RefSeq" id="WP_014215044.1">
    <property type="nucleotide sequence ID" value="NC_016605.1"/>
</dbReference>
<dbReference type="PANTHER" id="PTHR34294">
    <property type="entry name" value="TRANSCRIPTIONAL REGULATOR-RELATED"/>
    <property type="match status" value="1"/>
</dbReference>
<protein>
    <submittedName>
        <fullName evidence="7">Central glycolytic gene regulator</fullName>
    </submittedName>
</protein>
<dbReference type="PANTHER" id="PTHR34294:SF5">
    <property type="entry name" value="CENTRAL GLYCOLYTIC GENES REGULATOR"/>
    <property type="match status" value="1"/>
</dbReference>
<name>G8PC28_PEDCP</name>
<dbReference type="EMBL" id="CP003137">
    <property type="protein sequence ID" value="AEV94847.1"/>
    <property type="molecule type" value="Genomic_DNA"/>
</dbReference>
<keyword evidence="8" id="KW-1185">Reference proteome</keyword>
<feature type="domain" description="CggR N-terminal DNA binding" evidence="6">
    <location>
        <begin position="21"/>
        <end position="86"/>
    </location>
</feature>
<evidence type="ECO:0000259" key="6">
    <source>
        <dbReference type="Pfam" id="PF21715"/>
    </source>
</evidence>
<dbReference type="AlphaFoldDB" id="G8PC28"/>
<dbReference type="InterPro" id="IPR036390">
    <property type="entry name" value="WH_DNA-bd_sf"/>
</dbReference>
<proteinExistence type="inferred from homology"/>
<feature type="domain" description="Sugar-binding" evidence="5">
    <location>
        <begin position="96"/>
        <end position="341"/>
    </location>
</feature>
<dbReference type="SUPFAM" id="SSF46785">
    <property type="entry name" value="Winged helix' DNA-binding domain"/>
    <property type="match status" value="1"/>
</dbReference>
<keyword evidence="3" id="KW-0238">DNA-binding</keyword>
<dbReference type="GO" id="GO:0003677">
    <property type="term" value="F:DNA binding"/>
    <property type="evidence" value="ECO:0007669"/>
    <property type="project" value="UniProtKB-KW"/>
</dbReference>
<dbReference type="Pfam" id="PF21715">
    <property type="entry name" value="CggR_N"/>
    <property type="match status" value="1"/>
</dbReference>
<gene>
    <name evidence="7" type="primary">cggR</name>
    <name evidence="7" type="ordered locus">PECL_547</name>
</gene>
<dbReference type="InterPro" id="IPR007324">
    <property type="entry name" value="Sugar-bd_dom_put"/>
</dbReference>
<dbReference type="SUPFAM" id="SSF100950">
    <property type="entry name" value="NagB/RpiA/CoA transferase-like"/>
    <property type="match status" value="1"/>
</dbReference>
<dbReference type="Proteomes" id="UP000005444">
    <property type="component" value="Chromosome"/>
</dbReference>
<dbReference type="eggNOG" id="COG2390">
    <property type="taxonomic scope" value="Bacteria"/>
</dbReference>
<dbReference type="HOGENOM" id="CLU_054506_2_0_9"/>
<evidence type="ECO:0000256" key="3">
    <source>
        <dbReference type="ARBA" id="ARBA00023125"/>
    </source>
</evidence>
<evidence type="ECO:0000256" key="2">
    <source>
        <dbReference type="ARBA" id="ARBA00023015"/>
    </source>
</evidence>
<evidence type="ECO:0000256" key="4">
    <source>
        <dbReference type="ARBA" id="ARBA00023163"/>
    </source>
</evidence>
<comment type="similarity">
    <text evidence="1">Belongs to the SorC transcriptional regulatory family.</text>
</comment>
<accession>G8PC28</accession>
<dbReference type="Gene3D" id="3.40.50.1360">
    <property type="match status" value="1"/>
</dbReference>
<dbReference type="InterPro" id="IPR037171">
    <property type="entry name" value="NagB/RpiA_transferase-like"/>
</dbReference>
<dbReference type="InterPro" id="IPR036388">
    <property type="entry name" value="WH-like_DNA-bd_sf"/>
</dbReference>
<dbReference type="Pfam" id="PF04198">
    <property type="entry name" value="Sugar-bind"/>
    <property type="match status" value="1"/>
</dbReference>
<evidence type="ECO:0000313" key="7">
    <source>
        <dbReference type="EMBL" id="AEV94847.1"/>
    </source>
</evidence>
<keyword evidence="2" id="KW-0805">Transcription regulation</keyword>
<keyword evidence="4" id="KW-0804">Transcription</keyword>